<protein>
    <submittedName>
        <fullName evidence="1">Uncharacterized protein</fullName>
    </submittedName>
</protein>
<dbReference type="Gene3D" id="3.30.420.10">
    <property type="entry name" value="Ribonuclease H-like superfamily/Ribonuclease H"/>
    <property type="match status" value="1"/>
</dbReference>
<organism evidence="1 2">
    <name type="scientific">Flagellimonas olearia</name>
    <dbReference type="NCBI Taxonomy" id="552546"/>
    <lineage>
        <taxon>Bacteria</taxon>
        <taxon>Pseudomonadati</taxon>
        <taxon>Bacteroidota</taxon>
        <taxon>Flavobacteriia</taxon>
        <taxon>Flavobacteriales</taxon>
        <taxon>Flavobacteriaceae</taxon>
        <taxon>Flagellimonas</taxon>
    </lineage>
</organism>
<sequence length="173" mass="20142">MVYSHKRDWSDKLSEALWAYRTTVRGPTHSTPFSLVYGCEAVVPLEVQIPSLRVSLQNDMTQESNVKLRLHELDNLDERRLEVRQSIELYQARMAGSFDKRVRQRAYKKGDLVLAVKRPMVFAHKSKGKFEPKWEGPYVIDKVFSNGAYALLNMEGDRCMLPINGKFLKRYYP</sequence>
<dbReference type="PANTHER" id="PTHR48475:SF1">
    <property type="entry name" value="RNASE H TYPE-1 DOMAIN-CONTAINING PROTEIN"/>
    <property type="match status" value="1"/>
</dbReference>
<dbReference type="EMBL" id="WELG01000016">
    <property type="protein sequence ID" value="KAB7526063.1"/>
    <property type="molecule type" value="Genomic_DNA"/>
</dbReference>
<evidence type="ECO:0000313" key="1">
    <source>
        <dbReference type="EMBL" id="KAB7526063.1"/>
    </source>
</evidence>
<accession>A0A6I1DXI7</accession>
<gene>
    <name evidence="1" type="ORF">F8C76_17740</name>
</gene>
<dbReference type="PANTHER" id="PTHR48475">
    <property type="entry name" value="RIBONUCLEASE H"/>
    <property type="match status" value="1"/>
</dbReference>
<dbReference type="OrthoDB" id="1495855at2"/>
<dbReference type="Proteomes" id="UP000429785">
    <property type="component" value="Unassembled WGS sequence"/>
</dbReference>
<dbReference type="InterPro" id="IPR036397">
    <property type="entry name" value="RNaseH_sf"/>
</dbReference>
<evidence type="ECO:0000313" key="2">
    <source>
        <dbReference type="Proteomes" id="UP000429785"/>
    </source>
</evidence>
<dbReference type="AlphaFoldDB" id="A0A6I1DXI7"/>
<name>A0A6I1DXI7_9FLAO</name>
<proteinExistence type="predicted"/>
<reference evidence="1 2" key="1">
    <citation type="submission" date="2019-10" db="EMBL/GenBank/DDBJ databases">
        <title>Muricauda olearia CL-SS4 JCM15563 genome.</title>
        <authorList>
            <person name="Liu L."/>
        </authorList>
    </citation>
    <scope>NUCLEOTIDE SEQUENCE [LARGE SCALE GENOMIC DNA]</scope>
    <source>
        <strain evidence="1 2">CL-SS4</strain>
    </source>
</reference>
<comment type="caution">
    <text evidence="1">The sequence shown here is derived from an EMBL/GenBank/DDBJ whole genome shotgun (WGS) entry which is preliminary data.</text>
</comment>
<dbReference type="GO" id="GO:0003676">
    <property type="term" value="F:nucleic acid binding"/>
    <property type="evidence" value="ECO:0007669"/>
    <property type="project" value="InterPro"/>
</dbReference>